<keyword evidence="1" id="KW-0472">Membrane</keyword>
<reference evidence="2" key="1">
    <citation type="journal article" date="2017" name="Science">
        <title>Giant viruses with an expanded complement of translation system components.</title>
        <authorList>
            <person name="Schulz F."/>
            <person name="Yutin N."/>
            <person name="Ivanova N.N."/>
            <person name="Ortega D.R."/>
            <person name="Lee T.K."/>
            <person name="Vierheilig J."/>
            <person name="Daims H."/>
            <person name="Horn M."/>
            <person name="Wagner M."/>
            <person name="Jensen G.J."/>
            <person name="Kyrpides N.C."/>
            <person name="Koonin E.V."/>
            <person name="Woyke T."/>
        </authorList>
    </citation>
    <scope>NUCLEOTIDE SEQUENCE</scope>
    <source>
        <strain evidence="2">CTV1</strain>
    </source>
</reference>
<accession>A0A1V0SBV3</accession>
<keyword evidence="1" id="KW-0812">Transmembrane</keyword>
<proteinExistence type="predicted"/>
<feature type="transmembrane region" description="Helical" evidence="1">
    <location>
        <begin position="96"/>
        <end position="121"/>
    </location>
</feature>
<gene>
    <name evidence="2" type="ORF">Catovirus_2_103</name>
</gene>
<protein>
    <submittedName>
        <fullName evidence="2">Uncharacterized protein</fullName>
    </submittedName>
</protein>
<feature type="transmembrane region" description="Helical" evidence="1">
    <location>
        <begin position="27"/>
        <end position="53"/>
    </location>
</feature>
<evidence type="ECO:0000256" key="1">
    <source>
        <dbReference type="SAM" id="Phobius"/>
    </source>
</evidence>
<evidence type="ECO:0000313" key="2">
    <source>
        <dbReference type="EMBL" id="ARF09154.1"/>
    </source>
</evidence>
<sequence length="222" mass="26108">MQKISEVIYNWSDRIKNDDLLRNLAGIAFGSFFVFGVINISTVFNILMIVMLLYSVRQIMLQSVEKSENTADLLNLNHMWICLVGLHYTYNFLWVLFYAFGGYVLVLLLNLTFTIILTRMLNNLAEWFTKKDVLKAFNMKEYELKKDENYPESLIYQVNFMTKLYSINSKIIDEVILRRCTRYMNSVFDMIKSGSYFSKQLMLHGYSKLQDFSKTLQGTKSD</sequence>
<keyword evidence="1" id="KW-1133">Transmembrane helix</keyword>
<name>A0A1V0SBV3_9VIRU</name>
<dbReference type="EMBL" id="KY684084">
    <property type="protein sequence ID" value="ARF09154.1"/>
    <property type="molecule type" value="Genomic_DNA"/>
</dbReference>
<organism evidence="2">
    <name type="scientific">Catovirus CTV1</name>
    <dbReference type="NCBI Taxonomy" id="1977631"/>
    <lineage>
        <taxon>Viruses</taxon>
        <taxon>Varidnaviria</taxon>
        <taxon>Bamfordvirae</taxon>
        <taxon>Nucleocytoviricota</taxon>
        <taxon>Megaviricetes</taxon>
        <taxon>Imitervirales</taxon>
        <taxon>Mimiviridae</taxon>
        <taxon>Klosneuvirinae</taxon>
        <taxon>Catovirus</taxon>
    </lineage>
</organism>